<name>A0A8J7JCF5_9CYAN</name>
<dbReference type="InterPro" id="IPR022496">
    <property type="entry name" value="T6A_TsaB"/>
</dbReference>
<evidence type="ECO:0000313" key="2">
    <source>
        <dbReference type="EMBL" id="MBE9117595.1"/>
    </source>
</evidence>
<comment type="caution">
    <text evidence="2">The sequence shown here is derived from an EMBL/GenBank/DDBJ whole genome shotgun (WGS) entry which is preliminary data.</text>
</comment>
<dbReference type="RefSeq" id="WP_194030683.1">
    <property type="nucleotide sequence ID" value="NZ_JADEWZ010000027.1"/>
</dbReference>
<reference evidence="2" key="1">
    <citation type="submission" date="2020-10" db="EMBL/GenBank/DDBJ databases">
        <authorList>
            <person name="Castelo-Branco R."/>
            <person name="Eusebio N."/>
            <person name="Adriana R."/>
            <person name="Vieira A."/>
            <person name="Brugerolle De Fraissinette N."/>
            <person name="Rezende De Castro R."/>
            <person name="Schneider M.P."/>
            <person name="Vasconcelos V."/>
            <person name="Leao P.N."/>
        </authorList>
    </citation>
    <scope>NUCLEOTIDE SEQUENCE</scope>
    <source>
        <strain evidence="2">LEGE 07157</strain>
    </source>
</reference>
<feature type="domain" description="Gcp-like" evidence="1">
    <location>
        <begin position="59"/>
        <end position="141"/>
    </location>
</feature>
<accession>A0A8J7JCF5</accession>
<keyword evidence="3" id="KW-1185">Reference proteome</keyword>
<dbReference type="EMBL" id="JADEWZ010000027">
    <property type="protein sequence ID" value="MBE9117595.1"/>
    <property type="molecule type" value="Genomic_DNA"/>
</dbReference>
<organism evidence="2 3">
    <name type="scientific">Lusitaniella coriacea LEGE 07157</name>
    <dbReference type="NCBI Taxonomy" id="945747"/>
    <lineage>
        <taxon>Bacteria</taxon>
        <taxon>Bacillati</taxon>
        <taxon>Cyanobacteriota</taxon>
        <taxon>Cyanophyceae</taxon>
        <taxon>Spirulinales</taxon>
        <taxon>Lusitaniellaceae</taxon>
        <taxon>Lusitaniella</taxon>
    </lineage>
</organism>
<dbReference type="Pfam" id="PF00814">
    <property type="entry name" value="TsaD"/>
    <property type="match status" value="1"/>
</dbReference>
<dbReference type="SUPFAM" id="SSF53067">
    <property type="entry name" value="Actin-like ATPase domain"/>
    <property type="match status" value="2"/>
</dbReference>
<sequence length="215" mass="24079">MSNSLHQPLYGLALHATSPQLGLLLGEVEGTFRHQTWELGRKLSTDLHHCLIEFIKPQQWSDLSFIAVAKGPGSFTSTRIGLVAARTLAQQLEIPLFAISTLAAFAKYKQRADSLDPKKTLAVQMQARREQLFVAIYQLTAQGTLEVLLADTTLTPEIWQEKLEQLDCSYHLLEAPENLGETVTGVFDLAVLEWQVGKRNHWSEALPFYGMHPVN</sequence>
<dbReference type="InterPro" id="IPR043129">
    <property type="entry name" value="ATPase_NBD"/>
</dbReference>
<proteinExistence type="predicted"/>
<dbReference type="InterPro" id="IPR000905">
    <property type="entry name" value="Gcp-like_dom"/>
</dbReference>
<protein>
    <submittedName>
        <fullName evidence="2">tRNA (Adenosine(37)-N6)-threonylcarbamoyltransferase complex dimerization subunit type 1 TsaB</fullName>
    </submittedName>
</protein>
<dbReference type="Gene3D" id="3.30.420.40">
    <property type="match status" value="1"/>
</dbReference>
<dbReference type="AlphaFoldDB" id="A0A8J7JCF5"/>
<evidence type="ECO:0000259" key="1">
    <source>
        <dbReference type="Pfam" id="PF00814"/>
    </source>
</evidence>
<dbReference type="Proteomes" id="UP000654482">
    <property type="component" value="Unassembled WGS sequence"/>
</dbReference>
<dbReference type="NCBIfam" id="TIGR03725">
    <property type="entry name" value="T6A_YeaZ"/>
    <property type="match status" value="1"/>
</dbReference>
<dbReference type="GO" id="GO:0002949">
    <property type="term" value="P:tRNA threonylcarbamoyladenosine modification"/>
    <property type="evidence" value="ECO:0007669"/>
    <property type="project" value="InterPro"/>
</dbReference>
<gene>
    <name evidence="2" type="primary">tsaB</name>
    <name evidence="2" type="ORF">IQ249_16985</name>
</gene>
<evidence type="ECO:0000313" key="3">
    <source>
        <dbReference type="Proteomes" id="UP000654482"/>
    </source>
</evidence>